<evidence type="ECO:0000256" key="2">
    <source>
        <dbReference type="PROSITE-ProRule" id="PRU01161"/>
    </source>
</evidence>
<protein>
    <submittedName>
        <fullName evidence="4">Patatin family protein</fullName>
    </submittedName>
</protein>
<dbReference type="CDD" id="cd07208">
    <property type="entry name" value="Pat_hypo_Ecoli_yjju_like"/>
    <property type="match status" value="1"/>
</dbReference>
<proteinExistence type="predicted"/>
<keyword evidence="1 2" id="KW-0443">Lipid metabolism</keyword>
<dbReference type="Pfam" id="PF01734">
    <property type="entry name" value="Patatin"/>
    <property type="match status" value="1"/>
</dbReference>
<keyword evidence="5" id="KW-1185">Reference proteome</keyword>
<dbReference type="Proteomes" id="UP000436181">
    <property type="component" value="Unassembled WGS sequence"/>
</dbReference>
<evidence type="ECO:0000313" key="4">
    <source>
        <dbReference type="EMBL" id="KAB3523154.1"/>
    </source>
</evidence>
<dbReference type="SUPFAM" id="SSF52151">
    <property type="entry name" value="FabD/lysophospholipase-like"/>
    <property type="match status" value="1"/>
</dbReference>
<organism evidence="4 5">
    <name type="scientific">Corynebacterium zhongnanshanii</name>
    <dbReference type="NCBI Taxonomy" id="2768834"/>
    <lineage>
        <taxon>Bacteria</taxon>
        <taxon>Bacillati</taxon>
        <taxon>Actinomycetota</taxon>
        <taxon>Actinomycetes</taxon>
        <taxon>Mycobacteriales</taxon>
        <taxon>Corynebacteriaceae</taxon>
        <taxon>Corynebacterium</taxon>
    </lineage>
</organism>
<evidence type="ECO:0000313" key="5">
    <source>
        <dbReference type="Proteomes" id="UP000436181"/>
    </source>
</evidence>
<dbReference type="InterPro" id="IPR016035">
    <property type="entry name" value="Acyl_Trfase/lysoPLipase"/>
</dbReference>
<evidence type="ECO:0000256" key="1">
    <source>
        <dbReference type="ARBA" id="ARBA00023098"/>
    </source>
</evidence>
<dbReference type="InterPro" id="IPR037483">
    <property type="entry name" value="YjjU-like"/>
</dbReference>
<dbReference type="Pfam" id="PF19890">
    <property type="entry name" value="DUF6363"/>
    <property type="match status" value="1"/>
</dbReference>
<feature type="short sequence motif" description="DGA/G" evidence="2">
    <location>
        <begin position="167"/>
        <end position="169"/>
    </location>
</feature>
<dbReference type="EMBL" id="WBZJ01000001">
    <property type="protein sequence ID" value="KAB3523154.1"/>
    <property type="molecule type" value="Genomic_DNA"/>
</dbReference>
<evidence type="ECO:0000259" key="3">
    <source>
        <dbReference type="PROSITE" id="PS51635"/>
    </source>
</evidence>
<dbReference type="InterPro" id="IPR045943">
    <property type="entry name" value="DUF6363"/>
</dbReference>
<feature type="domain" description="PNPLA" evidence="3">
    <location>
        <begin position="9"/>
        <end position="182"/>
    </location>
</feature>
<keyword evidence="2" id="KW-0378">Hydrolase</keyword>
<comment type="caution">
    <text evidence="4">The sequence shown here is derived from an EMBL/GenBank/DDBJ whole genome shotgun (WGS) entry which is preliminary data.</text>
</comment>
<dbReference type="InterPro" id="IPR002641">
    <property type="entry name" value="PNPLA_dom"/>
</dbReference>
<name>A0ABQ6VFG6_9CORY</name>
<feature type="short sequence motif" description="GXSXG" evidence="2">
    <location>
        <begin position="40"/>
        <end position="44"/>
    </location>
</feature>
<feature type="active site" description="Nucleophile" evidence="2">
    <location>
        <position position="42"/>
    </location>
</feature>
<dbReference type="Gene3D" id="3.40.1090.10">
    <property type="entry name" value="Cytosolic phospholipase A2 catalytic domain"/>
    <property type="match status" value="2"/>
</dbReference>
<sequence length="291" mass="32734">MIDATNVALVFEGGGMRNAYTAGCIDRLLAEDVKFGWVGGISAGATHTVNFLSRSRERNRKSFVELGADPSTGGVKSFLRGTGYFNAEYIYEQIGLPDEALPYDFETFAASDTPLRIAAMNARTGETINWSREDMDTMPKLMKRVRASSTLPGLMPVPEFDGEEYVDGALGESGGLITQAALDDGFEKLLILRTRPRGYERKPPRSPQMIRRLLRNRPVVAEAMITRHERYNASVALIDKLEAEGKAHVFYPNRMKIANTERNFDRLEQAFNYGVVQTLNEWDDWMRFIES</sequence>
<feature type="active site" description="Proton acceptor" evidence="2">
    <location>
        <position position="167"/>
    </location>
</feature>
<comment type="caution">
    <text evidence="2">Lacks conserved residue(s) required for the propagation of feature annotation.</text>
</comment>
<gene>
    <name evidence="4" type="ORF">F8377_03130</name>
</gene>
<dbReference type="RefSeq" id="WP_151843932.1">
    <property type="nucleotide sequence ID" value="NZ_WBZJ01000001.1"/>
</dbReference>
<accession>A0ABQ6VFG6</accession>
<keyword evidence="2" id="KW-0442">Lipid degradation</keyword>
<dbReference type="PROSITE" id="PS51635">
    <property type="entry name" value="PNPLA"/>
    <property type="match status" value="1"/>
</dbReference>
<reference evidence="4 5" key="1">
    <citation type="submission" date="2019-10" db="EMBL/GenBank/DDBJ databases">
        <title>Corynebacterium sp novel species isolated from the respiratory tract of Marmot.</title>
        <authorList>
            <person name="Zhang G."/>
        </authorList>
    </citation>
    <scope>NUCLEOTIDE SEQUENCE [LARGE SCALE GENOMIC DNA]</scope>
    <source>
        <strain evidence="4 5">336</strain>
    </source>
</reference>